<name>A0A7X5R124_9MICO</name>
<dbReference type="RefSeq" id="WP_167149457.1">
    <property type="nucleotide sequence ID" value="NZ_JAAMOX010000001.1"/>
</dbReference>
<feature type="region of interest" description="Disordered" evidence="1">
    <location>
        <begin position="179"/>
        <end position="215"/>
    </location>
</feature>
<reference evidence="3 4" key="1">
    <citation type="submission" date="2020-02" db="EMBL/GenBank/DDBJ databases">
        <title>Sequencing the genomes of 1000 actinobacteria strains.</title>
        <authorList>
            <person name="Klenk H.-P."/>
        </authorList>
    </citation>
    <scope>NUCLEOTIDE SEQUENCE [LARGE SCALE GENOMIC DNA]</scope>
    <source>
        <strain evidence="3 4">DSM 27960</strain>
    </source>
</reference>
<evidence type="ECO:0000256" key="2">
    <source>
        <dbReference type="SAM" id="Phobius"/>
    </source>
</evidence>
<feature type="transmembrane region" description="Helical" evidence="2">
    <location>
        <begin position="78"/>
        <end position="100"/>
    </location>
</feature>
<keyword evidence="4" id="KW-1185">Reference proteome</keyword>
<accession>A0A7X5R124</accession>
<evidence type="ECO:0000313" key="4">
    <source>
        <dbReference type="Proteomes" id="UP000541033"/>
    </source>
</evidence>
<evidence type="ECO:0000256" key="1">
    <source>
        <dbReference type="SAM" id="MobiDB-lite"/>
    </source>
</evidence>
<keyword evidence="2" id="KW-0472">Membrane</keyword>
<keyword evidence="2" id="KW-0812">Transmembrane</keyword>
<dbReference type="AlphaFoldDB" id="A0A7X5R124"/>
<sequence length="215" mass="23806">MIEMNDGDLLPAIVGVIATFAIWVAFGIKAVGVQRELAAAHLFIDYLQLPIPKESTLGSQARAAAEALGEPKFRETPIWLWALISVNSVAAVYSIIRFALTTDSDLMTQRLVAVLVTFSLNAVFCIVVIRVAEHRRGMLWKRVITKHAPDLANQINWGSGGWGRVAFEVVAEPAIEKVTANRRNRQRKANRRAQRERAKRGKPSGTDERGAAHEQ</sequence>
<feature type="transmembrane region" description="Helical" evidence="2">
    <location>
        <begin position="12"/>
        <end position="32"/>
    </location>
</feature>
<comment type="caution">
    <text evidence="3">The sequence shown here is derived from an EMBL/GenBank/DDBJ whole genome shotgun (WGS) entry which is preliminary data.</text>
</comment>
<feature type="compositionally biased region" description="Basic residues" evidence="1">
    <location>
        <begin position="180"/>
        <end position="202"/>
    </location>
</feature>
<evidence type="ECO:0000313" key="3">
    <source>
        <dbReference type="EMBL" id="NIH53659.1"/>
    </source>
</evidence>
<feature type="transmembrane region" description="Helical" evidence="2">
    <location>
        <begin position="112"/>
        <end position="132"/>
    </location>
</feature>
<dbReference type="EMBL" id="JAAMOX010000001">
    <property type="protein sequence ID" value="NIH53659.1"/>
    <property type="molecule type" value="Genomic_DNA"/>
</dbReference>
<protein>
    <submittedName>
        <fullName evidence="3">Uncharacterized protein</fullName>
    </submittedName>
</protein>
<keyword evidence="2" id="KW-1133">Transmembrane helix</keyword>
<dbReference type="Proteomes" id="UP000541033">
    <property type="component" value="Unassembled WGS sequence"/>
</dbReference>
<gene>
    <name evidence="3" type="ORF">FHX76_001527</name>
</gene>
<proteinExistence type="predicted"/>
<feature type="compositionally biased region" description="Basic and acidic residues" evidence="1">
    <location>
        <begin position="205"/>
        <end position="215"/>
    </location>
</feature>
<organism evidence="3 4">
    <name type="scientific">Lysinibacter cavernae</name>
    <dbReference type="NCBI Taxonomy" id="1640652"/>
    <lineage>
        <taxon>Bacteria</taxon>
        <taxon>Bacillati</taxon>
        <taxon>Actinomycetota</taxon>
        <taxon>Actinomycetes</taxon>
        <taxon>Micrococcales</taxon>
        <taxon>Microbacteriaceae</taxon>
        <taxon>Lysinibacter</taxon>
    </lineage>
</organism>